<dbReference type="Proteomes" id="UP000265581">
    <property type="component" value="Unassembled WGS sequence"/>
</dbReference>
<evidence type="ECO:0008006" key="3">
    <source>
        <dbReference type="Google" id="ProtNLM"/>
    </source>
</evidence>
<organism evidence="1 2">
    <name type="scientific">Aeromicrobium endophyticum</name>
    <dbReference type="NCBI Taxonomy" id="2292704"/>
    <lineage>
        <taxon>Bacteria</taxon>
        <taxon>Bacillati</taxon>
        <taxon>Actinomycetota</taxon>
        <taxon>Actinomycetes</taxon>
        <taxon>Propionibacteriales</taxon>
        <taxon>Nocardioidaceae</taxon>
        <taxon>Aeromicrobium</taxon>
    </lineage>
</organism>
<gene>
    <name evidence="1" type="ORF">DX116_08630</name>
</gene>
<dbReference type="AlphaFoldDB" id="A0A371PCB8"/>
<proteinExistence type="predicted"/>
<evidence type="ECO:0000313" key="1">
    <source>
        <dbReference type="EMBL" id="REK73591.1"/>
    </source>
</evidence>
<evidence type="ECO:0000313" key="2">
    <source>
        <dbReference type="Proteomes" id="UP000265581"/>
    </source>
</evidence>
<dbReference type="RefSeq" id="WP_119703700.1">
    <property type="nucleotide sequence ID" value="NZ_JBHSOI010000001.1"/>
</dbReference>
<sequence length="102" mass="11555">MTTPRQAPEGLDALRAARREAVKRHHPDRGGSSDDLREALDHVEHEHRAARHVTPIPPPIHPEVPATFRAATTPNGVLITAIRRLQRHLPRRVPGSRRYIRL</sequence>
<keyword evidence="2" id="KW-1185">Reference proteome</keyword>
<accession>A0A371PCB8</accession>
<reference evidence="1 2" key="1">
    <citation type="submission" date="2018-08" db="EMBL/GenBank/DDBJ databases">
        <title>Aeromicrobium sp. M2KJ-4, whole genome shotgun sequence.</title>
        <authorList>
            <person name="Tuo L."/>
        </authorList>
    </citation>
    <scope>NUCLEOTIDE SEQUENCE [LARGE SCALE GENOMIC DNA]</scope>
    <source>
        <strain evidence="1 2">M2KJ-4</strain>
    </source>
</reference>
<dbReference type="EMBL" id="QUBR01000001">
    <property type="protein sequence ID" value="REK73591.1"/>
    <property type="molecule type" value="Genomic_DNA"/>
</dbReference>
<protein>
    <recommendedName>
        <fullName evidence="3">J domain-containing protein</fullName>
    </recommendedName>
</protein>
<name>A0A371PCB8_9ACTN</name>
<dbReference type="OrthoDB" id="4774400at2"/>
<comment type="caution">
    <text evidence="1">The sequence shown here is derived from an EMBL/GenBank/DDBJ whole genome shotgun (WGS) entry which is preliminary data.</text>
</comment>